<evidence type="ECO:0000313" key="1">
    <source>
        <dbReference type="EMBL" id="CAB5226277.1"/>
    </source>
</evidence>
<sequence>MNNDGTTFRITFQGIQYIVDVMEWNGRTSVYVEYADIDDDIAEEDLLKLTQYLVEEGFVEYDE</sequence>
<dbReference type="EMBL" id="LR798360">
    <property type="protein sequence ID" value="CAB5226277.1"/>
    <property type="molecule type" value="Genomic_DNA"/>
</dbReference>
<protein>
    <submittedName>
        <fullName evidence="1">Uncharacterized protein</fullName>
    </submittedName>
</protein>
<accession>A0A6J7X8R3</accession>
<name>A0A6J7X8R3_9CAUD</name>
<reference evidence="1" key="1">
    <citation type="submission" date="2020-05" db="EMBL/GenBank/DDBJ databases">
        <authorList>
            <person name="Chiriac C."/>
            <person name="Salcher M."/>
            <person name="Ghai R."/>
            <person name="Kavagutti S V."/>
        </authorList>
    </citation>
    <scope>NUCLEOTIDE SEQUENCE</scope>
</reference>
<gene>
    <name evidence="1" type="ORF">UFOVP760_56</name>
</gene>
<proteinExistence type="predicted"/>
<organism evidence="1">
    <name type="scientific">uncultured Caudovirales phage</name>
    <dbReference type="NCBI Taxonomy" id="2100421"/>
    <lineage>
        <taxon>Viruses</taxon>
        <taxon>Duplodnaviria</taxon>
        <taxon>Heunggongvirae</taxon>
        <taxon>Uroviricota</taxon>
        <taxon>Caudoviricetes</taxon>
        <taxon>Peduoviridae</taxon>
        <taxon>Maltschvirus</taxon>
        <taxon>Maltschvirus maltsch</taxon>
    </lineage>
</organism>